<feature type="region of interest" description="Disordered" evidence="1">
    <location>
        <begin position="260"/>
        <end position="284"/>
    </location>
</feature>
<reference evidence="2 3" key="1">
    <citation type="journal article" date="2016" name="Sci. Rep.">
        <title>Insights into Adaptations to a Near-Obligate Nematode Endoparasitic Lifestyle from the Finished Genome of Drechmeria coniospora.</title>
        <authorList>
            <person name="Zhang L."/>
            <person name="Zhou Z."/>
            <person name="Guo Q."/>
            <person name="Fokkens L."/>
            <person name="Miskei M."/>
            <person name="Pocsi I."/>
            <person name="Zhang W."/>
            <person name="Chen M."/>
            <person name="Wang L."/>
            <person name="Sun Y."/>
            <person name="Donzelli B.G."/>
            <person name="Gibson D.M."/>
            <person name="Nelson D.R."/>
            <person name="Luo J.G."/>
            <person name="Rep M."/>
            <person name="Liu H."/>
            <person name="Yang S."/>
            <person name="Wang J."/>
            <person name="Krasnoff S.B."/>
            <person name="Xu Y."/>
            <person name="Molnar I."/>
            <person name="Lin M."/>
        </authorList>
    </citation>
    <scope>NUCLEOTIDE SEQUENCE [LARGE SCALE GENOMIC DNA]</scope>
    <source>
        <strain evidence="2 3">ARSEF 6962</strain>
    </source>
</reference>
<comment type="caution">
    <text evidence="2">The sequence shown here is derived from an EMBL/GenBank/DDBJ whole genome shotgun (WGS) entry which is preliminary data.</text>
</comment>
<evidence type="ECO:0000313" key="2">
    <source>
        <dbReference type="EMBL" id="KYK58629.1"/>
    </source>
</evidence>
<dbReference type="InParanoid" id="A0A151GNE4"/>
<dbReference type="AlphaFoldDB" id="A0A151GNE4"/>
<dbReference type="RefSeq" id="XP_040657981.1">
    <property type="nucleotide sequence ID" value="XM_040802948.1"/>
</dbReference>
<keyword evidence="3" id="KW-1185">Reference proteome</keyword>
<sequence length="284" mass="30638">MQMYGYKVSAYKYMYKHTYNWLESWPSECANRIPYWFPHAPPATGLPRPKTRRMKEAARRGSKRRIAPSWRRLSSLDARNLPAAGIGEGPMVRTIVPAVLPGMARRRVSFMPRPAVTGNASTDTDGDGCGKDGKPAQARGTPREEAASTGWVPALCEDGNLYCPAAAKCASDPSDPERSRSPAPFGASLVMSLFWTGPALHPFAVSSATSLSTLVPTFRLLLRPQHLDVAHDATDTATPALVQGLVKVCFALDPVHLRDGPGPEQGYPAGRLTGTPEAAGELQS</sequence>
<name>A0A151GNE4_DRECN</name>
<proteinExistence type="predicted"/>
<protein>
    <submittedName>
        <fullName evidence="2">Uncharacterized protein</fullName>
    </submittedName>
</protein>
<dbReference type="GeneID" id="63718289"/>
<evidence type="ECO:0000256" key="1">
    <source>
        <dbReference type="SAM" id="MobiDB-lite"/>
    </source>
</evidence>
<evidence type="ECO:0000313" key="3">
    <source>
        <dbReference type="Proteomes" id="UP000076580"/>
    </source>
</evidence>
<organism evidence="2 3">
    <name type="scientific">Drechmeria coniospora</name>
    <name type="common">Nematophagous fungus</name>
    <name type="synonym">Meria coniospora</name>
    <dbReference type="NCBI Taxonomy" id="98403"/>
    <lineage>
        <taxon>Eukaryota</taxon>
        <taxon>Fungi</taxon>
        <taxon>Dikarya</taxon>
        <taxon>Ascomycota</taxon>
        <taxon>Pezizomycotina</taxon>
        <taxon>Sordariomycetes</taxon>
        <taxon>Hypocreomycetidae</taxon>
        <taxon>Hypocreales</taxon>
        <taxon>Ophiocordycipitaceae</taxon>
        <taxon>Drechmeria</taxon>
    </lineage>
</organism>
<feature type="region of interest" description="Disordered" evidence="1">
    <location>
        <begin position="114"/>
        <end position="148"/>
    </location>
</feature>
<dbReference type="Proteomes" id="UP000076580">
    <property type="component" value="Chromosome 02"/>
</dbReference>
<dbReference type="EMBL" id="LAYC01000002">
    <property type="protein sequence ID" value="KYK58629.1"/>
    <property type="molecule type" value="Genomic_DNA"/>
</dbReference>
<accession>A0A151GNE4</accession>
<gene>
    <name evidence="2" type="ORF">DCS_05646</name>
</gene>